<reference evidence="1" key="1">
    <citation type="submission" date="2015-07" db="EMBL/GenBank/DDBJ databases">
        <title>MeaNS - Measles Nucleotide Surveillance Program.</title>
        <authorList>
            <person name="Tran T."/>
            <person name="Druce J."/>
        </authorList>
    </citation>
    <scope>NUCLEOTIDE SEQUENCE</scope>
    <source>
        <strain evidence="1">UCB-OBI-ISO-001</strain>
        <tissue evidence="1">Gonad</tissue>
    </source>
</reference>
<proteinExistence type="predicted"/>
<sequence>MTNCDVLTNHRQCEVAVVSIFISFRLWTRDFSHSYFFFILDLMPLPQVTVENVVVMLEVMEVVRKLYLSNKTFYRKLNK</sequence>
<protein>
    <submittedName>
        <fullName evidence="1">Uncharacterized protein</fullName>
    </submittedName>
</protein>
<gene>
    <name evidence="1" type="ORF">OCBIM_22001836mg</name>
</gene>
<organism evidence="1">
    <name type="scientific">Octopus bimaculoides</name>
    <name type="common">California two-spotted octopus</name>
    <dbReference type="NCBI Taxonomy" id="37653"/>
    <lineage>
        <taxon>Eukaryota</taxon>
        <taxon>Metazoa</taxon>
        <taxon>Spiralia</taxon>
        <taxon>Lophotrochozoa</taxon>
        <taxon>Mollusca</taxon>
        <taxon>Cephalopoda</taxon>
        <taxon>Coleoidea</taxon>
        <taxon>Octopodiformes</taxon>
        <taxon>Octopoda</taxon>
        <taxon>Incirrata</taxon>
        <taxon>Octopodidae</taxon>
        <taxon>Octopus</taxon>
    </lineage>
</organism>
<name>A0A0L8G344_OCTBM</name>
<accession>A0A0L8G344</accession>
<dbReference type="AlphaFoldDB" id="A0A0L8G344"/>
<dbReference type="EMBL" id="KQ424442">
    <property type="protein sequence ID" value="KOF71000.1"/>
    <property type="molecule type" value="Genomic_DNA"/>
</dbReference>
<evidence type="ECO:0000313" key="1">
    <source>
        <dbReference type="EMBL" id="KOF71000.1"/>
    </source>
</evidence>